<keyword evidence="3" id="KW-1185">Reference proteome</keyword>
<gene>
    <name evidence="2" type="ORF">RJ641_022752</name>
</gene>
<dbReference type="InterPro" id="IPR012337">
    <property type="entry name" value="RNaseH-like_sf"/>
</dbReference>
<dbReference type="PROSITE" id="PS50879">
    <property type="entry name" value="RNASE_H_1"/>
    <property type="match status" value="1"/>
</dbReference>
<dbReference type="GO" id="GO:0003676">
    <property type="term" value="F:nucleic acid binding"/>
    <property type="evidence" value="ECO:0007669"/>
    <property type="project" value="InterPro"/>
</dbReference>
<accession>A0AAN8UL22</accession>
<evidence type="ECO:0000259" key="1">
    <source>
        <dbReference type="PROSITE" id="PS50879"/>
    </source>
</evidence>
<dbReference type="AlphaFoldDB" id="A0AAN8UL22"/>
<dbReference type="Proteomes" id="UP001370490">
    <property type="component" value="Unassembled WGS sequence"/>
</dbReference>
<evidence type="ECO:0000313" key="2">
    <source>
        <dbReference type="EMBL" id="KAK6913151.1"/>
    </source>
</evidence>
<dbReference type="SUPFAM" id="SSF53098">
    <property type="entry name" value="Ribonuclease H-like"/>
    <property type="match status" value="1"/>
</dbReference>
<evidence type="ECO:0000313" key="3">
    <source>
        <dbReference type="Proteomes" id="UP001370490"/>
    </source>
</evidence>
<dbReference type="InterPro" id="IPR036397">
    <property type="entry name" value="RNaseH_sf"/>
</dbReference>
<dbReference type="Pfam" id="PF13456">
    <property type="entry name" value="RVT_3"/>
    <property type="match status" value="1"/>
</dbReference>
<comment type="caution">
    <text evidence="2">The sequence shown here is derived from an EMBL/GenBank/DDBJ whole genome shotgun (WGS) entry which is preliminary data.</text>
</comment>
<dbReference type="EMBL" id="JBAMMX010000027">
    <property type="protein sequence ID" value="KAK6913151.1"/>
    <property type="molecule type" value="Genomic_DNA"/>
</dbReference>
<dbReference type="CDD" id="cd09279">
    <property type="entry name" value="RNase_HI_like"/>
    <property type="match status" value="1"/>
</dbReference>
<dbReference type="GO" id="GO:0004523">
    <property type="term" value="F:RNA-DNA hybrid ribonuclease activity"/>
    <property type="evidence" value="ECO:0007669"/>
    <property type="project" value="InterPro"/>
</dbReference>
<protein>
    <submittedName>
        <fullName evidence="2">Ribonuclease H domain</fullName>
    </submittedName>
</protein>
<dbReference type="PANTHER" id="PTHR46387:SF2">
    <property type="entry name" value="RIBONUCLEASE HI"/>
    <property type="match status" value="1"/>
</dbReference>
<feature type="domain" description="RNase H type-1" evidence="1">
    <location>
        <begin position="142"/>
        <end position="282"/>
    </location>
</feature>
<dbReference type="Gene3D" id="3.30.420.10">
    <property type="entry name" value="Ribonuclease H-like superfamily/Ribonuclease H"/>
    <property type="match status" value="1"/>
</dbReference>
<organism evidence="2 3">
    <name type="scientific">Dillenia turbinata</name>
    <dbReference type="NCBI Taxonomy" id="194707"/>
    <lineage>
        <taxon>Eukaryota</taxon>
        <taxon>Viridiplantae</taxon>
        <taxon>Streptophyta</taxon>
        <taxon>Embryophyta</taxon>
        <taxon>Tracheophyta</taxon>
        <taxon>Spermatophyta</taxon>
        <taxon>Magnoliopsida</taxon>
        <taxon>eudicotyledons</taxon>
        <taxon>Gunneridae</taxon>
        <taxon>Pentapetalae</taxon>
        <taxon>Dilleniales</taxon>
        <taxon>Dilleniaceae</taxon>
        <taxon>Dillenia</taxon>
    </lineage>
</organism>
<reference evidence="2 3" key="1">
    <citation type="submission" date="2023-12" db="EMBL/GenBank/DDBJ databases">
        <title>A high-quality genome assembly for Dillenia turbinata (Dilleniales).</title>
        <authorList>
            <person name="Chanderbali A."/>
        </authorList>
    </citation>
    <scope>NUCLEOTIDE SEQUENCE [LARGE SCALE GENOMIC DNA]</scope>
    <source>
        <strain evidence="2">LSX21</strain>
        <tissue evidence="2">Leaf</tissue>
    </source>
</reference>
<name>A0AAN8UL22_9MAGN</name>
<dbReference type="PANTHER" id="PTHR46387">
    <property type="entry name" value="POLYNUCLEOTIDYL TRANSFERASE, RIBONUCLEASE H-LIKE SUPERFAMILY PROTEIN"/>
    <property type="match status" value="1"/>
</dbReference>
<proteinExistence type="predicted"/>
<sequence length="308" mass="33296">MAEKDAFYVVQKGDIIGVYKSLSDLQTLFGSSVQDPSIRVFKGYGLPREAEDHLISHGLKNAAYSISATNVNNNLFGSLVSCPFQEPGAKGIAYDKVSAKKRPLEVRESGNAVAGASSHLTNSKEQKLQFEDCVGSQDASSNQFSCTIEFDGASKGNPGLAGAGAILRSGDGRMVCRLREGVGTATNNVAEYRAVILGLKFALKEGFRHIRVRGDSLLVCMQEQNSEADAQANLAISLKGQQNALLSDAFGQGVCQLVPRHYLVVNLICVNAIDKDERKDHRYQLWKFRTGTDNALSNAATEYLQIVG</sequence>
<dbReference type="InterPro" id="IPR002156">
    <property type="entry name" value="RNaseH_domain"/>
</dbReference>